<sequence length="177" mass="19731">MAPFQYSRQNGGKILRGATYAVQFMCFAHVFNQYIAEATFCMGPSMLPTFDISGTIVAVEHITHHFRGYSMGDVVVCISPAAPGRAVLKRILGLLYKKPGDNICVDPTSQERKYIDVPEGHVWLSGDNLSNSTDSRYYGPVAMGLIRGRVFAKVNIIIILYSFVNMTTTTPTHRNYR</sequence>
<evidence type="ECO:0000259" key="8">
    <source>
        <dbReference type="Pfam" id="PF10502"/>
    </source>
</evidence>
<reference evidence="9 10" key="1">
    <citation type="submission" date="2020-12" db="EMBL/GenBank/DDBJ databases">
        <title>Metabolic potential, ecology and presence of endohyphal bacteria is reflected in genomic diversity of Mucoromycotina.</title>
        <authorList>
            <person name="Muszewska A."/>
            <person name="Okrasinska A."/>
            <person name="Steczkiewicz K."/>
            <person name="Drgas O."/>
            <person name="Orlowska M."/>
            <person name="Perlinska-Lenart U."/>
            <person name="Aleksandrzak-Piekarczyk T."/>
            <person name="Szatraj K."/>
            <person name="Zielenkiewicz U."/>
            <person name="Pilsyk S."/>
            <person name="Malc E."/>
            <person name="Mieczkowski P."/>
            <person name="Kruszewska J.S."/>
            <person name="Biernat P."/>
            <person name="Pawlowska J."/>
        </authorList>
    </citation>
    <scope>NUCLEOTIDE SEQUENCE [LARGE SCALE GENOMIC DNA]</scope>
    <source>
        <strain evidence="9 10">CBS 142.35</strain>
    </source>
</reference>
<dbReference type="Gene3D" id="2.10.109.10">
    <property type="entry name" value="Umud Fragment, subunit A"/>
    <property type="match status" value="1"/>
</dbReference>
<name>A0A8H7VNQ8_9FUNG</name>
<feature type="domain" description="Peptidase S26" evidence="8">
    <location>
        <begin position="21"/>
        <end position="106"/>
    </location>
</feature>
<dbReference type="PANTHER" id="PTHR12383">
    <property type="entry name" value="PROTEASE FAMILY S26 MITOCHONDRIAL INNER MEMBRANE PROTEASE-RELATED"/>
    <property type="match status" value="1"/>
</dbReference>
<dbReference type="GO" id="GO:0006465">
    <property type="term" value="P:signal peptide processing"/>
    <property type="evidence" value="ECO:0007669"/>
    <property type="project" value="InterPro"/>
</dbReference>
<dbReference type="GO" id="GO:0006627">
    <property type="term" value="P:protein processing involved in protein targeting to mitochondrion"/>
    <property type="evidence" value="ECO:0007669"/>
    <property type="project" value="TreeGrafter"/>
</dbReference>
<keyword evidence="5" id="KW-0472">Membrane</keyword>
<dbReference type="PRINTS" id="PR00727">
    <property type="entry name" value="LEADERPTASE"/>
</dbReference>
<protein>
    <recommendedName>
        <fullName evidence="8">Peptidase S26 domain-containing protein</fullName>
    </recommendedName>
</protein>
<keyword evidence="10" id="KW-1185">Reference proteome</keyword>
<comment type="subcellular location">
    <subcellularLocation>
        <location evidence="1">Mitochondrion inner membrane</location>
    </subcellularLocation>
</comment>
<evidence type="ECO:0000256" key="4">
    <source>
        <dbReference type="ARBA" id="ARBA00023128"/>
    </source>
</evidence>
<evidence type="ECO:0000313" key="10">
    <source>
        <dbReference type="Proteomes" id="UP000646827"/>
    </source>
</evidence>
<feature type="active site" evidence="7">
    <location>
        <position position="89"/>
    </location>
</feature>
<dbReference type="GO" id="GO:0042720">
    <property type="term" value="C:mitochondrial inner membrane peptidase complex"/>
    <property type="evidence" value="ECO:0007669"/>
    <property type="project" value="TreeGrafter"/>
</dbReference>
<dbReference type="GO" id="GO:0004252">
    <property type="term" value="F:serine-type endopeptidase activity"/>
    <property type="evidence" value="ECO:0007669"/>
    <property type="project" value="InterPro"/>
</dbReference>
<evidence type="ECO:0000256" key="1">
    <source>
        <dbReference type="ARBA" id="ARBA00004273"/>
    </source>
</evidence>
<comment type="similarity">
    <text evidence="6">Belongs to the peptidase S26 family. IMP1 subfamily.</text>
</comment>
<dbReference type="Pfam" id="PF10502">
    <property type="entry name" value="Peptidase_S26"/>
    <property type="match status" value="2"/>
</dbReference>
<feature type="active site" evidence="7">
    <location>
        <position position="45"/>
    </location>
</feature>
<evidence type="ECO:0000256" key="3">
    <source>
        <dbReference type="ARBA" id="ARBA00022801"/>
    </source>
</evidence>
<dbReference type="InterPro" id="IPR052064">
    <property type="entry name" value="Mito_IMP1_subunit"/>
</dbReference>
<evidence type="ECO:0000256" key="2">
    <source>
        <dbReference type="ARBA" id="ARBA00022792"/>
    </source>
</evidence>
<dbReference type="InterPro" id="IPR000223">
    <property type="entry name" value="Pept_S26A_signal_pept_1"/>
</dbReference>
<dbReference type="EMBL" id="JAEPRB010000110">
    <property type="protein sequence ID" value="KAG2221394.1"/>
    <property type="molecule type" value="Genomic_DNA"/>
</dbReference>
<evidence type="ECO:0000256" key="6">
    <source>
        <dbReference type="ARBA" id="ARBA00038445"/>
    </source>
</evidence>
<dbReference type="AlphaFoldDB" id="A0A8H7VNQ8"/>
<dbReference type="SUPFAM" id="SSF51306">
    <property type="entry name" value="LexA/Signal peptidase"/>
    <property type="match status" value="1"/>
</dbReference>
<dbReference type="CDD" id="cd06530">
    <property type="entry name" value="S26_SPase_I"/>
    <property type="match status" value="1"/>
</dbReference>
<dbReference type="InterPro" id="IPR036286">
    <property type="entry name" value="LexA/Signal_pep-like_sf"/>
</dbReference>
<evidence type="ECO:0000256" key="7">
    <source>
        <dbReference type="PIRSR" id="PIRSR600223-1"/>
    </source>
</evidence>
<evidence type="ECO:0000313" key="9">
    <source>
        <dbReference type="EMBL" id="KAG2221394.1"/>
    </source>
</evidence>
<comment type="caution">
    <text evidence="9">The sequence shown here is derived from an EMBL/GenBank/DDBJ whole genome shotgun (WGS) entry which is preliminary data.</text>
</comment>
<dbReference type="Proteomes" id="UP000646827">
    <property type="component" value="Unassembled WGS sequence"/>
</dbReference>
<accession>A0A8H7VNQ8</accession>
<dbReference type="InterPro" id="IPR019533">
    <property type="entry name" value="Peptidase_S26"/>
</dbReference>
<keyword evidence="2" id="KW-0999">Mitochondrion inner membrane</keyword>
<proteinExistence type="inferred from homology"/>
<organism evidence="9 10">
    <name type="scientific">Circinella minor</name>
    <dbReference type="NCBI Taxonomy" id="1195481"/>
    <lineage>
        <taxon>Eukaryota</taxon>
        <taxon>Fungi</taxon>
        <taxon>Fungi incertae sedis</taxon>
        <taxon>Mucoromycota</taxon>
        <taxon>Mucoromycotina</taxon>
        <taxon>Mucoromycetes</taxon>
        <taxon>Mucorales</taxon>
        <taxon>Lichtheimiaceae</taxon>
        <taxon>Circinella</taxon>
    </lineage>
</organism>
<dbReference type="PANTHER" id="PTHR12383:SF16">
    <property type="entry name" value="MITOCHONDRIAL INNER MEMBRANE PROTEASE SUBUNIT 1"/>
    <property type="match status" value="1"/>
</dbReference>
<feature type="domain" description="Peptidase S26" evidence="8">
    <location>
        <begin position="112"/>
        <end position="152"/>
    </location>
</feature>
<keyword evidence="3" id="KW-0378">Hydrolase</keyword>
<evidence type="ECO:0000256" key="5">
    <source>
        <dbReference type="ARBA" id="ARBA00023136"/>
    </source>
</evidence>
<gene>
    <name evidence="9" type="ORF">INT45_012645</name>
</gene>
<keyword evidence="4" id="KW-0496">Mitochondrion</keyword>
<dbReference type="OrthoDB" id="308440at2759"/>